<evidence type="ECO:0000256" key="9">
    <source>
        <dbReference type="SAM" id="MobiDB-lite"/>
    </source>
</evidence>
<evidence type="ECO:0000256" key="8">
    <source>
        <dbReference type="ARBA" id="ARBA00035112"/>
    </source>
</evidence>
<organism evidence="11 12">
    <name type="scientific">Cytospora mali</name>
    <name type="common">Apple Valsa canker fungus</name>
    <name type="synonym">Valsa mali</name>
    <dbReference type="NCBI Taxonomy" id="578113"/>
    <lineage>
        <taxon>Eukaryota</taxon>
        <taxon>Fungi</taxon>
        <taxon>Dikarya</taxon>
        <taxon>Ascomycota</taxon>
        <taxon>Pezizomycotina</taxon>
        <taxon>Sordariomycetes</taxon>
        <taxon>Sordariomycetidae</taxon>
        <taxon>Diaporthales</taxon>
        <taxon>Cytosporaceae</taxon>
        <taxon>Cytospora</taxon>
    </lineage>
</organism>
<dbReference type="EMBL" id="CM003099">
    <property type="protein sequence ID" value="KUI66119.1"/>
    <property type="molecule type" value="Genomic_DNA"/>
</dbReference>
<feature type="transmembrane region" description="Helical" evidence="10">
    <location>
        <begin position="42"/>
        <end position="66"/>
    </location>
</feature>
<evidence type="ECO:0000256" key="10">
    <source>
        <dbReference type="SAM" id="Phobius"/>
    </source>
</evidence>
<dbReference type="PANTHER" id="PTHR33365:SF7">
    <property type="entry name" value="TAT PATHWAY SIGNAL SEQUENCE"/>
    <property type="match status" value="1"/>
</dbReference>
<evidence type="ECO:0000313" key="11">
    <source>
        <dbReference type="EMBL" id="KUI66119.1"/>
    </source>
</evidence>
<evidence type="ECO:0008006" key="13">
    <source>
        <dbReference type="Google" id="ProtNLM"/>
    </source>
</evidence>
<evidence type="ECO:0000256" key="1">
    <source>
        <dbReference type="ARBA" id="ARBA00004167"/>
    </source>
</evidence>
<keyword evidence="2 10" id="KW-0812">Transmembrane</keyword>
<evidence type="ECO:0000256" key="5">
    <source>
        <dbReference type="ARBA" id="ARBA00023026"/>
    </source>
</evidence>
<keyword evidence="4" id="KW-0560">Oxidoreductase</keyword>
<keyword evidence="7" id="KW-0325">Glycoprotein</keyword>
<feature type="region of interest" description="Disordered" evidence="9">
    <location>
        <begin position="250"/>
        <end position="287"/>
    </location>
</feature>
<dbReference type="Pfam" id="PF11807">
    <property type="entry name" value="UstYa"/>
    <property type="match status" value="1"/>
</dbReference>
<keyword evidence="6 10" id="KW-0472">Membrane</keyword>
<accession>A0A194VPL6</accession>
<evidence type="ECO:0000256" key="4">
    <source>
        <dbReference type="ARBA" id="ARBA00023002"/>
    </source>
</evidence>
<reference evidence="11" key="1">
    <citation type="submission" date="2014-12" db="EMBL/GenBank/DDBJ databases">
        <title>Genome Sequence of Valsa Canker Pathogens Uncovers a Specific Adaption of Colonization on Woody Bark.</title>
        <authorList>
            <person name="Yin Z."/>
            <person name="Liu H."/>
            <person name="Gao X."/>
            <person name="Li Z."/>
            <person name="Song N."/>
            <person name="Ke X."/>
            <person name="Dai Q."/>
            <person name="Wu Y."/>
            <person name="Sun Y."/>
            <person name="Xu J.-R."/>
            <person name="Kang Z.K."/>
            <person name="Wang L."/>
            <person name="Huang L."/>
        </authorList>
    </citation>
    <scope>NUCLEOTIDE SEQUENCE [LARGE SCALE GENOMIC DNA]</scope>
    <source>
        <strain evidence="11">03-8</strain>
    </source>
</reference>
<dbReference type="GO" id="GO:0016020">
    <property type="term" value="C:membrane"/>
    <property type="evidence" value="ECO:0007669"/>
    <property type="project" value="UniProtKB-SubCell"/>
</dbReference>
<dbReference type="GO" id="GO:0043386">
    <property type="term" value="P:mycotoxin biosynthetic process"/>
    <property type="evidence" value="ECO:0007669"/>
    <property type="project" value="InterPro"/>
</dbReference>
<dbReference type="Proteomes" id="UP000078559">
    <property type="component" value="Chromosome 2"/>
</dbReference>
<evidence type="ECO:0000256" key="7">
    <source>
        <dbReference type="ARBA" id="ARBA00023180"/>
    </source>
</evidence>
<comment type="similarity">
    <text evidence="8">Belongs to the ustYa family.</text>
</comment>
<dbReference type="OrthoDB" id="3687641at2759"/>
<name>A0A194VPL6_CYTMA</name>
<evidence type="ECO:0000313" key="12">
    <source>
        <dbReference type="Proteomes" id="UP000078559"/>
    </source>
</evidence>
<comment type="subcellular location">
    <subcellularLocation>
        <location evidence="1">Membrane</location>
        <topology evidence="1">Single-pass membrane protein</topology>
    </subcellularLocation>
</comment>
<dbReference type="InterPro" id="IPR021765">
    <property type="entry name" value="UstYa-like"/>
</dbReference>
<proteinExistence type="inferred from homology"/>
<dbReference type="GO" id="GO:0016491">
    <property type="term" value="F:oxidoreductase activity"/>
    <property type="evidence" value="ECO:0007669"/>
    <property type="project" value="UniProtKB-KW"/>
</dbReference>
<keyword evidence="3 10" id="KW-1133">Transmembrane helix</keyword>
<dbReference type="AlphaFoldDB" id="A0A194VPL6"/>
<gene>
    <name evidence="11" type="ORF">VM1G_01382</name>
</gene>
<keyword evidence="5" id="KW-0843">Virulence</keyword>
<evidence type="ECO:0000256" key="3">
    <source>
        <dbReference type="ARBA" id="ARBA00022989"/>
    </source>
</evidence>
<dbReference type="PANTHER" id="PTHR33365">
    <property type="entry name" value="YALI0B05434P"/>
    <property type="match status" value="1"/>
</dbReference>
<keyword evidence="12" id="KW-1185">Reference proteome</keyword>
<evidence type="ECO:0000256" key="6">
    <source>
        <dbReference type="ARBA" id="ARBA00023136"/>
    </source>
</evidence>
<protein>
    <recommendedName>
        <fullName evidence="13">Cyclochlorotine biosynthesis protein O</fullName>
    </recommendedName>
</protein>
<sequence>MDSTRSSSSTEYDEERQTLFSDKENGTHWSSVTPTSGNTTRAFIWTSFYILVLHIALIWTGTLLWLCNRNDPDSIPLTGRSWSPVHPFLEYEVRADNTSLYNTQSKYSGIPSEEVDGAWWELVKPALFNASAEEIERAGESLEDVAEVTMGGYLAGLGVYHELHCLQRIRTYVHEYYYYPQMSDTERYTLRHHIDHCVELLRSTVMCHGTTDFEVFFWGENSGELPEARSSAKRVCVKWDSLHDWSRSRFVRGDEPPVKPKPEGIAQHTHEHEHEHEHGHDHHTQER</sequence>
<evidence type="ECO:0000256" key="2">
    <source>
        <dbReference type="ARBA" id="ARBA00022692"/>
    </source>
</evidence>